<dbReference type="GO" id="GO:0016020">
    <property type="term" value="C:membrane"/>
    <property type="evidence" value="ECO:0007669"/>
    <property type="project" value="TreeGrafter"/>
</dbReference>
<dbReference type="PANTHER" id="PTHR14650:SF1">
    <property type="entry name" value="2-OXOGLUTARATE AND IRON-DEPENDENT OXYGENASE DOMAIN-CONTAINING PROTEIN 3"/>
    <property type="match status" value="1"/>
</dbReference>
<evidence type="ECO:0000256" key="3">
    <source>
        <dbReference type="ARBA" id="ARBA00022964"/>
    </source>
</evidence>
<dbReference type="GO" id="GO:0016705">
    <property type="term" value="F:oxidoreductase activity, acting on paired donors, with incorporation or reduction of molecular oxygen"/>
    <property type="evidence" value="ECO:0007669"/>
    <property type="project" value="InterPro"/>
</dbReference>
<evidence type="ECO:0000256" key="5">
    <source>
        <dbReference type="ARBA" id="ARBA00023004"/>
    </source>
</evidence>
<evidence type="ECO:0000259" key="7">
    <source>
        <dbReference type="PROSITE" id="PS51471"/>
    </source>
</evidence>
<evidence type="ECO:0000313" key="8">
    <source>
        <dbReference type="Proteomes" id="UP000192223"/>
    </source>
</evidence>
<dbReference type="InParanoid" id="A0A1W4XTA3"/>
<dbReference type="AlphaFoldDB" id="A0A1W4XTA3"/>
<feature type="compositionally biased region" description="Basic and acidic residues" evidence="6">
    <location>
        <begin position="15"/>
        <end position="27"/>
    </location>
</feature>
<evidence type="ECO:0000256" key="6">
    <source>
        <dbReference type="SAM" id="MobiDB-lite"/>
    </source>
</evidence>
<dbReference type="InterPro" id="IPR044862">
    <property type="entry name" value="Pro_4_hyd_alph_FE2OG_OXY"/>
</dbReference>
<name>A0A1W4XTA3_AGRPL</name>
<keyword evidence="5" id="KW-0408">Iron</keyword>
<dbReference type="Pfam" id="PF13640">
    <property type="entry name" value="2OG-FeII_Oxy_3"/>
    <property type="match status" value="1"/>
</dbReference>
<dbReference type="STRING" id="224129.A0A1W4XTA3"/>
<gene>
    <name evidence="9" type="primary">LOC108744648</name>
</gene>
<dbReference type="PANTHER" id="PTHR14650">
    <property type="entry name" value="PROLYL HYDROXYLASE-RELATED"/>
    <property type="match status" value="1"/>
</dbReference>
<organism evidence="8 9">
    <name type="scientific">Agrilus planipennis</name>
    <name type="common">Emerald ash borer</name>
    <name type="synonym">Agrilus marcopoli</name>
    <dbReference type="NCBI Taxonomy" id="224129"/>
    <lineage>
        <taxon>Eukaryota</taxon>
        <taxon>Metazoa</taxon>
        <taxon>Ecdysozoa</taxon>
        <taxon>Arthropoda</taxon>
        <taxon>Hexapoda</taxon>
        <taxon>Insecta</taxon>
        <taxon>Pterygota</taxon>
        <taxon>Neoptera</taxon>
        <taxon>Endopterygota</taxon>
        <taxon>Coleoptera</taxon>
        <taxon>Polyphaga</taxon>
        <taxon>Elateriformia</taxon>
        <taxon>Buprestoidea</taxon>
        <taxon>Buprestidae</taxon>
        <taxon>Agrilinae</taxon>
        <taxon>Agrilus</taxon>
    </lineage>
</organism>
<dbReference type="Proteomes" id="UP000192223">
    <property type="component" value="Unplaced"/>
</dbReference>
<keyword evidence="4" id="KW-0560">Oxidoreductase</keyword>
<dbReference type="SMART" id="SM00702">
    <property type="entry name" value="P4Hc"/>
    <property type="match status" value="1"/>
</dbReference>
<evidence type="ECO:0000256" key="2">
    <source>
        <dbReference type="ARBA" id="ARBA00022723"/>
    </source>
</evidence>
<dbReference type="InterPro" id="IPR039210">
    <property type="entry name" value="OGFOD3"/>
</dbReference>
<keyword evidence="8" id="KW-1185">Reference proteome</keyword>
<dbReference type="GO" id="GO:0031418">
    <property type="term" value="F:L-ascorbic acid binding"/>
    <property type="evidence" value="ECO:0007669"/>
    <property type="project" value="InterPro"/>
</dbReference>
<dbReference type="RefSeq" id="XP_018336017.1">
    <property type="nucleotide sequence ID" value="XM_018480515.2"/>
</dbReference>
<dbReference type="InterPro" id="IPR006620">
    <property type="entry name" value="Pro_4_hyd_alph"/>
</dbReference>
<keyword evidence="2" id="KW-0479">Metal-binding</keyword>
<dbReference type="Gene3D" id="2.60.120.620">
    <property type="entry name" value="q2cbj1_9rhob like domain"/>
    <property type="match status" value="1"/>
</dbReference>
<reference evidence="9" key="1">
    <citation type="submission" date="2025-08" db="UniProtKB">
        <authorList>
            <consortium name="RefSeq"/>
        </authorList>
    </citation>
    <scope>IDENTIFICATION</scope>
    <source>
        <tissue evidence="9">Entire body</tissue>
    </source>
</reference>
<dbReference type="OrthoDB" id="427071at2759"/>
<proteinExistence type="predicted"/>
<dbReference type="GO" id="GO:0005506">
    <property type="term" value="F:iron ion binding"/>
    <property type="evidence" value="ECO:0007669"/>
    <property type="project" value="InterPro"/>
</dbReference>
<dbReference type="KEGG" id="apln:108744648"/>
<feature type="domain" description="Fe2OG dioxygenase" evidence="7">
    <location>
        <begin position="201"/>
        <end position="303"/>
    </location>
</feature>
<evidence type="ECO:0000256" key="1">
    <source>
        <dbReference type="ARBA" id="ARBA00001961"/>
    </source>
</evidence>
<feature type="region of interest" description="Disordered" evidence="6">
    <location>
        <begin position="1"/>
        <end position="27"/>
    </location>
</feature>
<sequence>MTNEENQLKKRKVVHKSDKTAETVPDKNKTLGSLPTFPNQRLWSRSVLIIGLLLFIWYKSSSKNGNITLAKQSEILANKGSMFDCDADYSKEVTSYPECIPNVCGRLVTDKLITGTEADMLHKIAQRGFALGGSDGGASIFDLHSGALSFKTKFVNVLALNESKRILSPIDVSTYKLVMNKIKGAVVHAFKIDPHSLYLTKPTFFSKLTNIPPVTEHDKYWMPHVDKETYGSFHYTSLLYLSDFGMDFKGGRLTFIDKQANVTIEPRKGRVAIFTSGAENFHFVERVSEGTRYAITISFTCNKFEKNDQQILGFNL</sequence>
<dbReference type="InterPro" id="IPR005123">
    <property type="entry name" value="Oxoglu/Fe-dep_dioxygenase_dom"/>
</dbReference>
<evidence type="ECO:0000256" key="4">
    <source>
        <dbReference type="ARBA" id="ARBA00023002"/>
    </source>
</evidence>
<accession>A0A1W4XTA3</accession>
<comment type="cofactor">
    <cofactor evidence="1">
        <name>L-ascorbate</name>
        <dbReference type="ChEBI" id="CHEBI:38290"/>
    </cofactor>
</comment>
<keyword evidence="3" id="KW-0223">Dioxygenase</keyword>
<dbReference type="GeneID" id="108744648"/>
<dbReference type="GO" id="GO:0051213">
    <property type="term" value="F:dioxygenase activity"/>
    <property type="evidence" value="ECO:0007669"/>
    <property type="project" value="UniProtKB-KW"/>
</dbReference>
<protein>
    <submittedName>
        <fullName evidence="9">2-oxoglutarate and iron-dependent oxygenase domain-containing protein 3</fullName>
    </submittedName>
</protein>
<evidence type="ECO:0000313" key="9">
    <source>
        <dbReference type="RefSeq" id="XP_018336017.1"/>
    </source>
</evidence>
<dbReference type="PROSITE" id="PS51471">
    <property type="entry name" value="FE2OG_OXY"/>
    <property type="match status" value="1"/>
</dbReference>